<dbReference type="AlphaFoldDB" id="A0A9P7DLW2"/>
<evidence type="ECO:0000313" key="5">
    <source>
        <dbReference type="Proteomes" id="UP000719766"/>
    </source>
</evidence>
<dbReference type="EMBL" id="JABBWE010000014">
    <property type="protein sequence ID" value="KAG1798099.1"/>
    <property type="molecule type" value="Genomic_DNA"/>
</dbReference>
<dbReference type="SUPFAM" id="SSF50447">
    <property type="entry name" value="Translation proteins"/>
    <property type="match status" value="1"/>
</dbReference>
<evidence type="ECO:0000256" key="2">
    <source>
        <dbReference type="ARBA" id="ARBA00022917"/>
    </source>
</evidence>
<dbReference type="SUPFAM" id="SSF52540">
    <property type="entry name" value="P-loop containing nucleoside triphosphate hydrolases"/>
    <property type="match status" value="1"/>
</dbReference>
<proteinExistence type="predicted"/>
<evidence type="ECO:0000256" key="1">
    <source>
        <dbReference type="ARBA" id="ARBA00022741"/>
    </source>
</evidence>
<keyword evidence="5" id="KW-1185">Reference proteome</keyword>
<dbReference type="GeneID" id="64602059"/>
<dbReference type="GO" id="GO:0005850">
    <property type="term" value="C:eukaryotic translation initiation factor 2 complex"/>
    <property type="evidence" value="ECO:0007669"/>
    <property type="project" value="TreeGrafter"/>
</dbReference>
<sequence length="289" mass="32051">MKLIRHVSFMDCPGHDILMSIMLDDAAVMDAALHLIARHETCPQLQIFEHLARSKSRSWKTSYKVDLIVEAQAFEHQKSIAAFVKGGHGGRVVTHGSDMQPKYDIDTVNEYIIKHIPILVCDFASDPSFIVVCSFDIDKPSADIDELKGGSILTDILRVRARIQASSGDSTKRHSGLEPCKLVSSKIVSLYAENNHLQFAVPGGLIGKINPTLCRADRLVDQVLGAIVTFQKSILRYTLCRTVLSSQGALCSVPLSHPQMHWCKAYPTSPPFLPAVLDGQCKRLREDYK</sequence>
<dbReference type="Gene3D" id="3.40.50.300">
    <property type="entry name" value="P-loop containing nucleotide triphosphate hydrolases"/>
    <property type="match status" value="1"/>
</dbReference>
<dbReference type="PANTHER" id="PTHR42854">
    <property type="entry name" value="EUKARYOTIC TRANSLATION INITIATION FACTOR 2 SUBUNIT 3 FAMILY MEMBER"/>
    <property type="match status" value="1"/>
</dbReference>
<keyword evidence="3" id="KW-0342">GTP-binding</keyword>
<organism evidence="4 5">
    <name type="scientific">Suillus plorans</name>
    <dbReference type="NCBI Taxonomy" id="116603"/>
    <lineage>
        <taxon>Eukaryota</taxon>
        <taxon>Fungi</taxon>
        <taxon>Dikarya</taxon>
        <taxon>Basidiomycota</taxon>
        <taxon>Agaricomycotina</taxon>
        <taxon>Agaricomycetes</taxon>
        <taxon>Agaricomycetidae</taxon>
        <taxon>Boletales</taxon>
        <taxon>Suillineae</taxon>
        <taxon>Suillaceae</taxon>
        <taxon>Suillus</taxon>
    </lineage>
</organism>
<dbReference type="PANTHER" id="PTHR42854:SF3">
    <property type="entry name" value="EUKARYOTIC TRANSLATION INITIATION FACTOR 2 SUBUNIT 3-RELATED"/>
    <property type="match status" value="1"/>
</dbReference>
<dbReference type="GO" id="GO:0000049">
    <property type="term" value="F:tRNA binding"/>
    <property type="evidence" value="ECO:0007669"/>
    <property type="project" value="TreeGrafter"/>
</dbReference>
<gene>
    <name evidence="4" type="ORF">HD556DRAFT_1463533</name>
</gene>
<dbReference type="GO" id="GO:0001731">
    <property type="term" value="P:formation of translation preinitiation complex"/>
    <property type="evidence" value="ECO:0007669"/>
    <property type="project" value="TreeGrafter"/>
</dbReference>
<accession>A0A9P7DLW2</accession>
<evidence type="ECO:0000256" key="3">
    <source>
        <dbReference type="ARBA" id="ARBA00023134"/>
    </source>
</evidence>
<dbReference type="InterPro" id="IPR050543">
    <property type="entry name" value="eIF2G"/>
</dbReference>
<dbReference type="InterPro" id="IPR009000">
    <property type="entry name" value="Transl_B-barrel_sf"/>
</dbReference>
<dbReference type="RefSeq" id="XP_041162910.1">
    <property type="nucleotide sequence ID" value="XM_041308295.1"/>
</dbReference>
<dbReference type="OrthoDB" id="10297347at2759"/>
<keyword evidence="1" id="KW-0547">Nucleotide-binding</keyword>
<comment type="caution">
    <text evidence="4">The sequence shown here is derived from an EMBL/GenBank/DDBJ whole genome shotgun (WGS) entry which is preliminary data.</text>
</comment>
<protein>
    <submittedName>
        <fullName evidence="4">Uncharacterized protein</fullName>
    </submittedName>
</protein>
<evidence type="ECO:0000313" key="4">
    <source>
        <dbReference type="EMBL" id="KAG1798099.1"/>
    </source>
</evidence>
<dbReference type="Proteomes" id="UP000719766">
    <property type="component" value="Unassembled WGS sequence"/>
</dbReference>
<keyword evidence="2" id="KW-0648">Protein biosynthesis</keyword>
<dbReference type="InterPro" id="IPR027417">
    <property type="entry name" value="P-loop_NTPase"/>
</dbReference>
<dbReference type="GO" id="GO:0005829">
    <property type="term" value="C:cytosol"/>
    <property type="evidence" value="ECO:0007669"/>
    <property type="project" value="TreeGrafter"/>
</dbReference>
<dbReference type="GO" id="GO:0003743">
    <property type="term" value="F:translation initiation factor activity"/>
    <property type="evidence" value="ECO:0007669"/>
    <property type="project" value="TreeGrafter"/>
</dbReference>
<reference evidence="4" key="1">
    <citation type="journal article" date="2020" name="New Phytol.">
        <title>Comparative genomics reveals dynamic genome evolution in host specialist ectomycorrhizal fungi.</title>
        <authorList>
            <person name="Lofgren L.A."/>
            <person name="Nguyen N.H."/>
            <person name="Vilgalys R."/>
            <person name="Ruytinx J."/>
            <person name="Liao H.L."/>
            <person name="Branco S."/>
            <person name="Kuo A."/>
            <person name="LaButti K."/>
            <person name="Lipzen A."/>
            <person name="Andreopoulos W."/>
            <person name="Pangilinan J."/>
            <person name="Riley R."/>
            <person name="Hundley H."/>
            <person name="Na H."/>
            <person name="Barry K."/>
            <person name="Grigoriev I.V."/>
            <person name="Stajich J.E."/>
            <person name="Kennedy P.G."/>
        </authorList>
    </citation>
    <scope>NUCLEOTIDE SEQUENCE</scope>
    <source>
        <strain evidence="4">S12</strain>
    </source>
</reference>
<name>A0A9P7DLW2_9AGAM</name>
<dbReference type="Gene3D" id="2.40.30.10">
    <property type="entry name" value="Translation factors"/>
    <property type="match status" value="1"/>
</dbReference>
<dbReference type="GO" id="GO:0005525">
    <property type="term" value="F:GTP binding"/>
    <property type="evidence" value="ECO:0007669"/>
    <property type="project" value="UniProtKB-KW"/>
</dbReference>